<dbReference type="InterPro" id="IPR009057">
    <property type="entry name" value="Homeodomain-like_sf"/>
</dbReference>
<reference evidence="6 7" key="1">
    <citation type="submission" date="2020-09" db="EMBL/GenBank/DDBJ databases">
        <title>Pseudoxanthomonas sp. CAU 1598 isolated from sand of Yaerae Beach.</title>
        <authorList>
            <person name="Kim W."/>
        </authorList>
    </citation>
    <scope>NUCLEOTIDE SEQUENCE [LARGE SCALE GENOMIC DNA]</scope>
    <source>
        <strain evidence="6 7">CAU 1598</strain>
    </source>
</reference>
<feature type="transmembrane region" description="Helical" evidence="4">
    <location>
        <begin position="6"/>
        <end position="24"/>
    </location>
</feature>
<feature type="transmembrane region" description="Helical" evidence="4">
    <location>
        <begin position="31"/>
        <end position="53"/>
    </location>
</feature>
<feature type="transmembrane region" description="Helical" evidence="4">
    <location>
        <begin position="203"/>
        <end position="221"/>
    </location>
</feature>
<feature type="transmembrane region" description="Helical" evidence="4">
    <location>
        <begin position="135"/>
        <end position="152"/>
    </location>
</feature>
<dbReference type="Gene3D" id="1.10.10.60">
    <property type="entry name" value="Homeodomain-like"/>
    <property type="match status" value="1"/>
</dbReference>
<dbReference type="SMART" id="SM00342">
    <property type="entry name" value="HTH_ARAC"/>
    <property type="match status" value="1"/>
</dbReference>
<keyword evidence="2" id="KW-0238">DNA-binding</keyword>
<comment type="caution">
    <text evidence="6">The sequence shown here is derived from an EMBL/GenBank/DDBJ whole genome shotgun (WGS) entry which is preliminary data.</text>
</comment>
<dbReference type="Proteomes" id="UP000613768">
    <property type="component" value="Unassembled WGS sequence"/>
</dbReference>
<dbReference type="GO" id="GO:0003700">
    <property type="term" value="F:DNA-binding transcription factor activity"/>
    <property type="evidence" value="ECO:0007669"/>
    <property type="project" value="InterPro"/>
</dbReference>
<feature type="transmembrane region" description="Helical" evidence="4">
    <location>
        <begin position="65"/>
        <end position="85"/>
    </location>
</feature>
<evidence type="ECO:0000256" key="4">
    <source>
        <dbReference type="SAM" id="Phobius"/>
    </source>
</evidence>
<dbReference type="AlphaFoldDB" id="A0AAW3ZVM5"/>
<evidence type="ECO:0000256" key="1">
    <source>
        <dbReference type="ARBA" id="ARBA00023015"/>
    </source>
</evidence>
<feature type="domain" description="HTH araC/xylS-type" evidence="5">
    <location>
        <begin position="270"/>
        <end position="371"/>
    </location>
</feature>
<dbReference type="InterPro" id="IPR018062">
    <property type="entry name" value="HTH_AraC-typ_CS"/>
</dbReference>
<organism evidence="6 7">
    <name type="scientific">Pseudomarimonas arenosa</name>
    <dbReference type="NCBI Taxonomy" id="2774145"/>
    <lineage>
        <taxon>Bacteria</taxon>
        <taxon>Pseudomonadati</taxon>
        <taxon>Pseudomonadota</taxon>
        <taxon>Gammaproteobacteria</taxon>
        <taxon>Lysobacterales</taxon>
        <taxon>Lysobacteraceae</taxon>
        <taxon>Pseudomarimonas</taxon>
    </lineage>
</organism>
<keyword evidence="1" id="KW-0805">Transcription regulation</keyword>
<name>A0AAW3ZVM5_9GAMM</name>
<dbReference type="PRINTS" id="PR00032">
    <property type="entry name" value="HTHARAC"/>
</dbReference>
<evidence type="ECO:0000313" key="7">
    <source>
        <dbReference type="Proteomes" id="UP000613768"/>
    </source>
</evidence>
<evidence type="ECO:0000256" key="2">
    <source>
        <dbReference type="ARBA" id="ARBA00023125"/>
    </source>
</evidence>
<dbReference type="EMBL" id="JACYTR010000133">
    <property type="protein sequence ID" value="MBD8528337.1"/>
    <property type="molecule type" value="Genomic_DNA"/>
</dbReference>
<dbReference type="PROSITE" id="PS00041">
    <property type="entry name" value="HTH_ARAC_FAMILY_1"/>
    <property type="match status" value="1"/>
</dbReference>
<feature type="transmembrane region" description="Helical" evidence="4">
    <location>
        <begin position="97"/>
        <end position="115"/>
    </location>
</feature>
<evidence type="ECO:0000313" key="6">
    <source>
        <dbReference type="EMBL" id="MBD8528337.1"/>
    </source>
</evidence>
<feature type="transmembrane region" description="Helical" evidence="4">
    <location>
        <begin position="173"/>
        <end position="191"/>
    </location>
</feature>
<evidence type="ECO:0000256" key="3">
    <source>
        <dbReference type="ARBA" id="ARBA00023163"/>
    </source>
</evidence>
<keyword evidence="4" id="KW-0812">Transmembrane</keyword>
<dbReference type="GO" id="GO:0043565">
    <property type="term" value="F:sequence-specific DNA binding"/>
    <property type="evidence" value="ECO:0007669"/>
    <property type="project" value="InterPro"/>
</dbReference>
<keyword evidence="3" id="KW-0804">Transcription</keyword>
<dbReference type="SUPFAM" id="SSF46689">
    <property type="entry name" value="Homeodomain-like"/>
    <property type="match status" value="1"/>
</dbReference>
<dbReference type="PANTHER" id="PTHR43280:SF29">
    <property type="entry name" value="ARAC-FAMILY TRANSCRIPTIONAL REGULATOR"/>
    <property type="match status" value="1"/>
</dbReference>
<gene>
    <name evidence="6" type="ORF">IFO71_21540</name>
</gene>
<keyword evidence="4" id="KW-0472">Membrane</keyword>
<proteinExistence type="predicted"/>
<dbReference type="PANTHER" id="PTHR43280">
    <property type="entry name" value="ARAC-FAMILY TRANSCRIPTIONAL REGULATOR"/>
    <property type="match status" value="1"/>
</dbReference>
<accession>A0AAW3ZVM5</accession>
<protein>
    <submittedName>
        <fullName evidence="6">AraC family transcriptional regulator</fullName>
    </submittedName>
</protein>
<dbReference type="RefSeq" id="WP_192031751.1">
    <property type="nucleotide sequence ID" value="NZ_JACYTR010000133.1"/>
</dbReference>
<sequence length="378" mass="42082">MSLLIHLLLAVGFAQGLMLCWQLWRLRQRNPYGYLHLLIALSAVLLVLLEQWLVQAGAWRDWPHLLRATVWMPFLFGPGLWLFVRSLDSPRPRRIDWLHYLPALLALCWFLPFLLQSGAAKRDFVEHTVSIPLESTVFGLGKAVSMFAYLLALRCRLRRAAEGDRLRRNFARATDVFLGFLVLLWLHFLFGHRWGEWGLPTDLIAALGLALFFYAASLIATSHWRDFALSLAPTTPPQDAAPAPAASTTSIVAAREPRLDGEQTAQLYPQVREEVLARGLFREPGLKVDQLADQLGLKTHYLSFLINAGSGRNVQAWLNGLRVEAAKQALSAGNADSILEIGLAAGFNSKASFNRAFKAATGQSPSEYAASATSQIRN</sequence>
<keyword evidence="4" id="KW-1133">Transmembrane helix</keyword>
<evidence type="ECO:0000259" key="5">
    <source>
        <dbReference type="PROSITE" id="PS01124"/>
    </source>
</evidence>
<dbReference type="PROSITE" id="PS01124">
    <property type="entry name" value="HTH_ARAC_FAMILY_2"/>
    <property type="match status" value="1"/>
</dbReference>
<dbReference type="InterPro" id="IPR018060">
    <property type="entry name" value="HTH_AraC"/>
</dbReference>
<dbReference type="Pfam" id="PF12833">
    <property type="entry name" value="HTH_18"/>
    <property type="match status" value="1"/>
</dbReference>
<dbReference type="InterPro" id="IPR020449">
    <property type="entry name" value="Tscrpt_reg_AraC-type_HTH"/>
</dbReference>
<keyword evidence="7" id="KW-1185">Reference proteome</keyword>